<dbReference type="RefSeq" id="WP_377177850.1">
    <property type="nucleotide sequence ID" value="NZ_JBHTMY010000003.1"/>
</dbReference>
<dbReference type="Proteomes" id="UP001597201">
    <property type="component" value="Unassembled WGS sequence"/>
</dbReference>
<proteinExistence type="inferred from homology"/>
<dbReference type="InterPro" id="IPR011066">
    <property type="entry name" value="MscS_channel_C_sf"/>
</dbReference>
<keyword evidence="13" id="KW-1185">Reference proteome</keyword>
<feature type="domain" description="Mechanosensitive ion channel MscS" evidence="9">
    <location>
        <begin position="339"/>
        <end position="403"/>
    </location>
</feature>
<evidence type="ECO:0000259" key="11">
    <source>
        <dbReference type="Pfam" id="PF21088"/>
    </source>
</evidence>
<evidence type="ECO:0000313" key="12">
    <source>
        <dbReference type="EMBL" id="MFD1315559.1"/>
    </source>
</evidence>
<protein>
    <submittedName>
        <fullName evidence="12">Mechanosensitive ion channel family protein</fullName>
    </submittedName>
</protein>
<keyword evidence="8" id="KW-0732">Signal</keyword>
<dbReference type="InterPro" id="IPR049142">
    <property type="entry name" value="MS_channel_1st"/>
</dbReference>
<evidence type="ECO:0000259" key="9">
    <source>
        <dbReference type="Pfam" id="PF00924"/>
    </source>
</evidence>
<dbReference type="Pfam" id="PF00924">
    <property type="entry name" value="MS_channel_2nd"/>
    <property type="match status" value="1"/>
</dbReference>
<reference evidence="13" key="1">
    <citation type="journal article" date="2019" name="Int. J. Syst. Evol. Microbiol.">
        <title>The Global Catalogue of Microorganisms (GCM) 10K type strain sequencing project: providing services to taxonomists for standard genome sequencing and annotation.</title>
        <authorList>
            <consortium name="The Broad Institute Genomics Platform"/>
            <consortium name="The Broad Institute Genome Sequencing Center for Infectious Disease"/>
            <person name="Wu L."/>
            <person name="Ma J."/>
        </authorList>
    </citation>
    <scope>NUCLEOTIDE SEQUENCE [LARGE SCALE GENOMIC DNA]</scope>
    <source>
        <strain evidence="13">CCUG 61485</strain>
    </source>
</reference>
<dbReference type="Pfam" id="PF21088">
    <property type="entry name" value="MS_channel_1st"/>
    <property type="match status" value="1"/>
</dbReference>
<feature type="domain" description="Mechanosensitive ion channel transmembrane helices 2/3" evidence="11">
    <location>
        <begin position="298"/>
        <end position="338"/>
    </location>
</feature>
<feature type="transmembrane region" description="Helical" evidence="7">
    <location>
        <begin position="169"/>
        <end position="189"/>
    </location>
</feature>
<evidence type="ECO:0000259" key="10">
    <source>
        <dbReference type="Pfam" id="PF21082"/>
    </source>
</evidence>
<comment type="caution">
    <text evidence="12">The sequence shown here is derived from an EMBL/GenBank/DDBJ whole genome shotgun (WGS) entry which is preliminary data.</text>
</comment>
<feature type="transmembrane region" description="Helical" evidence="7">
    <location>
        <begin position="249"/>
        <end position="273"/>
    </location>
</feature>
<evidence type="ECO:0000256" key="3">
    <source>
        <dbReference type="ARBA" id="ARBA00022475"/>
    </source>
</evidence>
<dbReference type="PANTHER" id="PTHR43634:SF2">
    <property type="entry name" value="LOW CONDUCTANCE MECHANOSENSITIVE CHANNEL YNAI"/>
    <property type="match status" value="1"/>
</dbReference>
<dbReference type="InterPro" id="IPR011014">
    <property type="entry name" value="MscS_channel_TM-2"/>
</dbReference>
<dbReference type="Gene3D" id="2.30.30.60">
    <property type="match status" value="1"/>
</dbReference>
<dbReference type="Pfam" id="PF21082">
    <property type="entry name" value="MS_channel_3rd"/>
    <property type="match status" value="1"/>
</dbReference>
<gene>
    <name evidence="12" type="ORF">ACFQ39_08035</name>
</gene>
<dbReference type="InterPro" id="IPR010920">
    <property type="entry name" value="LSM_dom_sf"/>
</dbReference>
<accession>A0ABW3Y493</accession>
<dbReference type="SUPFAM" id="SSF82861">
    <property type="entry name" value="Mechanosensitive channel protein MscS (YggB), transmembrane region"/>
    <property type="match status" value="1"/>
</dbReference>
<evidence type="ECO:0000256" key="5">
    <source>
        <dbReference type="ARBA" id="ARBA00022989"/>
    </source>
</evidence>
<evidence type="ECO:0000256" key="1">
    <source>
        <dbReference type="ARBA" id="ARBA00004651"/>
    </source>
</evidence>
<dbReference type="EMBL" id="JBHTMY010000003">
    <property type="protein sequence ID" value="MFD1315559.1"/>
    <property type="molecule type" value="Genomic_DNA"/>
</dbReference>
<dbReference type="SUPFAM" id="SSF82689">
    <property type="entry name" value="Mechanosensitive channel protein MscS (YggB), C-terminal domain"/>
    <property type="match status" value="1"/>
</dbReference>
<dbReference type="Gene3D" id="3.30.70.100">
    <property type="match status" value="1"/>
</dbReference>
<evidence type="ECO:0000256" key="7">
    <source>
        <dbReference type="SAM" id="Phobius"/>
    </source>
</evidence>
<feature type="chain" id="PRO_5047147933" evidence="8">
    <location>
        <begin position="18"/>
        <end position="556"/>
    </location>
</feature>
<feature type="transmembrane region" description="Helical" evidence="7">
    <location>
        <begin position="224"/>
        <end position="243"/>
    </location>
</feature>
<dbReference type="InterPro" id="IPR006685">
    <property type="entry name" value="MscS_channel_2nd"/>
</dbReference>
<organism evidence="12 13">
    <name type="scientific">Namhaeicola litoreus</name>
    <dbReference type="NCBI Taxonomy" id="1052145"/>
    <lineage>
        <taxon>Bacteria</taxon>
        <taxon>Pseudomonadati</taxon>
        <taxon>Bacteroidota</taxon>
        <taxon>Flavobacteriia</taxon>
        <taxon>Flavobacteriales</taxon>
        <taxon>Flavobacteriaceae</taxon>
        <taxon>Namhaeicola</taxon>
    </lineage>
</organism>
<dbReference type="PANTHER" id="PTHR43634">
    <property type="entry name" value="OW CONDUCTANCE MECHANOSENSITIVE CHANNEL"/>
    <property type="match status" value="1"/>
</dbReference>
<dbReference type="SUPFAM" id="SSF50182">
    <property type="entry name" value="Sm-like ribonucleoproteins"/>
    <property type="match status" value="1"/>
</dbReference>
<keyword evidence="6 7" id="KW-0472">Membrane</keyword>
<keyword evidence="3" id="KW-1003">Cell membrane</keyword>
<comment type="similarity">
    <text evidence="2">Belongs to the MscS (TC 1.A.23) family.</text>
</comment>
<dbReference type="Gene3D" id="1.10.287.1260">
    <property type="match status" value="1"/>
</dbReference>
<evidence type="ECO:0000256" key="2">
    <source>
        <dbReference type="ARBA" id="ARBA00008017"/>
    </source>
</evidence>
<evidence type="ECO:0000313" key="13">
    <source>
        <dbReference type="Proteomes" id="UP001597201"/>
    </source>
</evidence>
<sequence length="556" mass="63929">MRKLIFLFLFVPVFNFAQTKFQPDLSNPNSALYTHMYFLQQDTYEPEKAALVIAKKEKGDAIELAIKLKKIYDGKGIMLQFSKIPTDPNFKDTIKDPLSGFVKIEQKYYPNQKELPLVYLVKSGNKWVYSDETTENVDKLYSTIFKYDFTYLERGFPEIFSKSFKGVPLWKPIVLIGIIGICILIFYLLRFLMNLIFKLLNRLVFKSQANPEVIDNLKRIRRPLIFIIIIEYLKRILPSLQLLRINNTLFLFLNIAETVFWVFFSINLLKFVVWYYNSKNFITDNRLQEQLSPIVIKVLNSFIILVGFLHLLTLFGVDPATVLAGASIGGIAVAFAAQDSVKNLIGTFVIFLDKPFHIGDWVEIGSVIGTVEKVGLRSTVIRAADTSVFQIPNSKVAEVEINNKGLRIYRRYQTELGIRYDTPPELIQGFVNGVREIVKAHPDTRDESYNVEFTGFADSSLLILVNVYFKQLDWGEEQSSKHRLHMAIVRLAKALGVEFAFPSSTLIIEQFPEKKGADLKYNTNKKVIDKAIQDSLKDFENFMNDQDKNVHVESDH</sequence>
<dbReference type="InterPro" id="IPR049278">
    <property type="entry name" value="MS_channel_C"/>
</dbReference>
<dbReference type="InterPro" id="IPR023408">
    <property type="entry name" value="MscS_beta-dom_sf"/>
</dbReference>
<feature type="transmembrane region" description="Helical" evidence="7">
    <location>
        <begin position="294"/>
        <end position="314"/>
    </location>
</feature>
<evidence type="ECO:0000256" key="8">
    <source>
        <dbReference type="SAM" id="SignalP"/>
    </source>
</evidence>
<feature type="signal peptide" evidence="8">
    <location>
        <begin position="1"/>
        <end position="17"/>
    </location>
</feature>
<name>A0ABW3Y493_9FLAO</name>
<feature type="domain" description="Mechanosensitive ion channel MscS C-terminal" evidence="10">
    <location>
        <begin position="415"/>
        <end position="498"/>
    </location>
</feature>
<comment type="subcellular location">
    <subcellularLocation>
        <location evidence="1">Cell membrane</location>
        <topology evidence="1">Multi-pass membrane protein</topology>
    </subcellularLocation>
</comment>
<evidence type="ECO:0000256" key="6">
    <source>
        <dbReference type="ARBA" id="ARBA00023136"/>
    </source>
</evidence>
<evidence type="ECO:0000256" key="4">
    <source>
        <dbReference type="ARBA" id="ARBA00022692"/>
    </source>
</evidence>
<dbReference type="InterPro" id="IPR045042">
    <property type="entry name" value="YnaI-like"/>
</dbReference>
<keyword evidence="4 7" id="KW-0812">Transmembrane</keyword>
<keyword evidence="5 7" id="KW-1133">Transmembrane helix</keyword>